<feature type="transmembrane region" description="Helical" evidence="2">
    <location>
        <begin position="76"/>
        <end position="96"/>
    </location>
</feature>
<evidence type="ECO:0000313" key="3">
    <source>
        <dbReference type="EMBL" id="BAO81994.1"/>
    </source>
</evidence>
<evidence type="ECO:0000256" key="2">
    <source>
        <dbReference type="SAM" id="Phobius"/>
    </source>
</evidence>
<evidence type="ECO:0000256" key="1">
    <source>
        <dbReference type="SAM" id="MobiDB-lite"/>
    </source>
</evidence>
<accession>A0A060NSW3</accession>
<dbReference type="RefSeq" id="WP_144318753.1">
    <property type="nucleotide sequence ID" value="NZ_AP014568.1"/>
</dbReference>
<organism evidence="3 4">
    <name type="scientific">Serpentinimonas raichei</name>
    <dbReference type="NCBI Taxonomy" id="1458425"/>
    <lineage>
        <taxon>Bacteria</taxon>
        <taxon>Pseudomonadati</taxon>
        <taxon>Pseudomonadota</taxon>
        <taxon>Betaproteobacteria</taxon>
        <taxon>Burkholderiales</taxon>
        <taxon>Comamonadaceae</taxon>
        <taxon>Serpentinimonas</taxon>
    </lineage>
</organism>
<dbReference type="EMBL" id="AP014568">
    <property type="protein sequence ID" value="BAO81994.1"/>
    <property type="molecule type" value="Genomic_DNA"/>
</dbReference>
<proteinExistence type="predicted"/>
<dbReference type="HOGENOM" id="CLU_1822094_0_0_4"/>
<evidence type="ECO:0000313" key="4">
    <source>
        <dbReference type="Proteomes" id="UP000067461"/>
    </source>
</evidence>
<reference evidence="3 4" key="1">
    <citation type="journal article" date="2014" name="Nat. Commun.">
        <title>Physiological and genomic features of highly alkaliphilic hydrogen-utilizing Betaproteobacteria from a continental serpentinizing site.</title>
        <authorList>
            <person name="Suzuki S."/>
            <person name="Kuenen J.G."/>
            <person name="Schipper K."/>
            <person name="van der Velde S."/>
            <person name="Ishii S."/>
            <person name="Wu A."/>
            <person name="Sorokin D.Y."/>
            <person name="Tenney A."/>
            <person name="Meng X.Y."/>
            <person name="Morrill P.L."/>
            <person name="Kamagata Y."/>
            <person name="Muyzer G."/>
            <person name="Nealson K.H."/>
        </authorList>
    </citation>
    <scope>NUCLEOTIDE SEQUENCE [LARGE SCALE GENOMIC DNA]</scope>
    <source>
        <strain evidence="3 4">A1</strain>
    </source>
</reference>
<protein>
    <submittedName>
        <fullName evidence="3">Uncharacterized protein</fullName>
    </submittedName>
</protein>
<name>A0A060NSW3_9BURK</name>
<dbReference type="STRING" id="1458425.SRAA_2140"/>
<keyword evidence="2" id="KW-1133">Transmembrane helix</keyword>
<dbReference type="AlphaFoldDB" id="A0A060NSW3"/>
<feature type="region of interest" description="Disordered" evidence="1">
    <location>
        <begin position="1"/>
        <end position="30"/>
    </location>
</feature>
<gene>
    <name evidence="3" type="ORF">SRAA_2140</name>
</gene>
<keyword evidence="4" id="KW-1185">Reference proteome</keyword>
<dbReference type="Proteomes" id="UP000067461">
    <property type="component" value="Chromosome"/>
</dbReference>
<keyword evidence="2" id="KW-0472">Membrane</keyword>
<feature type="transmembrane region" description="Helical" evidence="2">
    <location>
        <begin position="49"/>
        <end position="70"/>
    </location>
</feature>
<dbReference type="KEGG" id="cbaa:SRAA_2140"/>
<sequence length="156" mass="16980">MYASTPTPADSGALESTHPPTNAPAMVRVQPQPPLSPHLLHRRAWVRPLAVLLLALGVVLLALASAQLLSERANDYLLLAWLALWLLLFAGCLLLAGTAHRMAQRSAEALDHWAQRRAQARADARFAALAQHDARLQAELRAQQDAQSVAPTRPAR</sequence>
<keyword evidence="2" id="KW-0812">Transmembrane</keyword>